<gene>
    <name evidence="9" type="ORF">FVF58_08140</name>
</gene>
<organism evidence="9 10">
    <name type="scientific">Paraburkholderia panacisoli</name>
    <dbReference type="NCBI Taxonomy" id="2603818"/>
    <lineage>
        <taxon>Bacteria</taxon>
        <taxon>Pseudomonadati</taxon>
        <taxon>Pseudomonadota</taxon>
        <taxon>Betaproteobacteria</taxon>
        <taxon>Burkholderiales</taxon>
        <taxon>Burkholderiaceae</taxon>
        <taxon>Paraburkholderia</taxon>
    </lineage>
</organism>
<evidence type="ECO:0000256" key="5">
    <source>
        <dbReference type="ARBA" id="ARBA00022692"/>
    </source>
</evidence>
<keyword evidence="5 8" id="KW-0812">Transmembrane</keyword>
<feature type="transmembrane region" description="Helical" evidence="8">
    <location>
        <begin position="78"/>
        <end position="106"/>
    </location>
</feature>
<proteinExistence type="inferred from homology"/>
<keyword evidence="6 8" id="KW-1133">Transmembrane helix</keyword>
<dbReference type="RefSeq" id="WP_149669384.1">
    <property type="nucleotide sequence ID" value="NZ_VTUZ01000004.1"/>
</dbReference>
<dbReference type="EMBL" id="VTUZ01000004">
    <property type="protein sequence ID" value="KAA1013701.1"/>
    <property type="molecule type" value="Genomic_DNA"/>
</dbReference>
<dbReference type="Pfam" id="PF01925">
    <property type="entry name" value="TauE"/>
    <property type="match status" value="1"/>
</dbReference>
<dbReference type="AlphaFoldDB" id="A0A5B0HES5"/>
<evidence type="ECO:0000256" key="2">
    <source>
        <dbReference type="ARBA" id="ARBA00009142"/>
    </source>
</evidence>
<evidence type="ECO:0000256" key="7">
    <source>
        <dbReference type="ARBA" id="ARBA00023136"/>
    </source>
</evidence>
<evidence type="ECO:0000256" key="4">
    <source>
        <dbReference type="ARBA" id="ARBA00022475"/>
    </source>
</evidence>
<keyword evidence="3" id="KW-0813">Transport</keyword>
<reference evidence="9 10" key="1">
    <citation type="submission" date="2019-08" db="EMBL/GenBank/DDBJ databases">
        <title>Paraburkholderia sp. DCY113.</title>
        <authorList>
            <person name="Kang J."/>
        </authorList>
    </citation>
    <scope>NUCLEOTIDE SEQUENCE [LARGE SCALE GENOMIC DNA]</scope>
    <source>
        <strain evidence="9 10">DCY113</strain>
    </source>
</reference>
<keyword evidence="10" id="KW-1185">Reference proteome</keyword>
<feature type="transmembrane region" description="Helical" evidence="8">
    <location>
        <begin position="143"/>
        <end position="162"/>
    </location>
</feature>
<comment type="subcellular location">
    <subcellularLocation>
        <location evidence="1 8">Cell membrane</location>
        <topology evidence="1 8">Multi-pass membrane protein</topology>
    </subcellularLocation>
</comment>
<evidence type="ECO:0000313" key="9">
    <source>
        <dbReference type="EMBL" id="KAA1013701.1"/>
    </source>
</evidence>
<protein>
    <recommendedName>
        <fullName evidence="8">Probable membrane transporter protein</fullName>
    </recommendedName>
</protein>
<keyword evidence="7 8" id="KW-0472">Membrane</keyword>
<evidence type="ECO:0000313" key="10">
    <source>
        <dbReference type="Proteomes" id="UP000325273"/>
    </source>
</evidence>
<dbReference type="InterPro" id="IPR052017">
    <property type="entry name" value="TSUP"/>
</dbReference>
<evidence type="ECO:0000256" key="8">
    <source>
        <dbReference type="RuleBase" id="RU363041"/>
    </source>
</evidence>
<feature type="transmembrane region" description="Helical" evidence="8">
    <location>
        <begin position="198"/>
        <end position="225"/>
    </location>
</feature>
<dbReference type="Proteomes" id="UP000325273">
    <property type="component" value="Unassembled WGS sequence"/>
</dbReference>
<dbReference type="PANTHER" id="PTHR30269">
    <property type="entry name" value="TRANSMEMBRANE PROTEIN YFCA"/>
    <property type="match status" value="1"/>
</dbReference>
<feature type="transmembrane region" description="Helical" evidence="8">
    <location>
        <begin position="168"/>
        <end position="186"/>
    </location>
</feature>
<feature type="transmembrane region" description="Helical" evidence="8">
    <location>
        <begin position="269"/>
        <end position="289"/>
    </location>
</feature>
<feature type="transmembrane region" description="Helical" evidence="8">
    <location>
        <begin position="237"/>
        <end position="257"/>
    </location>
</feature>
<comment type="caution">
    <text evidence="9">The sequence shown here is derived from an EMBL/GenBank/DDBJ whole genome shotgun (WGS) entry which is preliminary data.</text>
</comment>
<dbReference type="GO" id="GO:0005886">
    <property type="term" value="C:plasma membrane"/>
    <property type="evidence" value="ECO:0007669"/>
    <property type="project" value="UniProtKB-SubCell"/>
</dbReference>
<sequence length="313" mass="33790">MQHQQDWKTRVLLNVCEVGAIAMEVEPQIEPESATGSALSPSTTLNWRAWRSKVHWSILLVATALCLGFSGQGGLKPLVIGAVFLASAVSSIAGFAFSAVCGAMLFHLAGDPVQIVQIMIVCSIANQTAMVCSLRRTIRWRELAPFLIGGAFGLPVGITVLLKLDRHIYTHVLGVFLVVYGCYMLVRKPLVIRRQKMAFDVLAGVFGGITGGAAGFPGAFVTIWCGFKGWSKERQRAMFQPFILIMQVAALATISLLRHSAGKVGFEPADLFCNPAALLGTAVGMTLYKRLSDNHFARAVNLLMIASGISYFA</sequence>
<evidence type="ECO:0000256" key="3">
    <source>
        <dbReference type="ARBA" id="ARBA00022448"/>
    </source>
</evidence>
<dbReference type="PANTHER" id="PTHR30269:SF37">
    <property type="entry name" value="MEMBRANE TRANSPORTER PROTEIN"/>
    <property type="match status" value="1"/>
</dbReference>
<keyword evidence="4 8" id="KW-1003">Cell membrane</keyword>
<feature type="transmembrane region" description="Helical" evidence="8">
    <location>
        <begin position="54"/>
        <end position="71"/>
    </location>
</feature>
<comment type="similarity">
    <text evidence="2 8">Belongs to the 4-toluene sulfonate uptake permease (TSUP) (TC 2.A.102) family.</text>
</comment>
<evidence type="ECO:0000256" key="1">
    <source>
        <dbReference type="ARBA" id="ARBA00004651"/>
    </source>
</evidence>
<accession>A0A5B0HES5</accession>
<evidence type="ECO:0000256" key="6">
    <source>
        <dbReference type="ARBA" id="ARBA00022989"/>
    </source>
</evidence>
<dbReference type="InterPro" id="IPR002781">
    <property type="entry name" value="TM_pro_TauE-like"/>
</dbReference>
<name>A0A5B0HES5_9BURK</name>